<proteinExistence type="predicted"/>
<reference evidence="3" key="1">
    <citation type="journal article" date="2020" name="mSystems">
        <title>Genome- and Community-Level Interaction Insights into Carbon Utilization and Element Cycling Functions of Hydrothermarchaeota in Hydrothermal Sediment.</title>
        <authorList>
            <person name="Zhou Z."/>
            <person name="Liu Y."/>
            <person name="Xu W."/>
            <person name="Pan J."/>
            <person name="Luo Z.H."/>
            <person name="Li M."/>
        </authorList>
    </citation>
    <scope>NUCLEOTIDE SEQUENCE [LARGE SCALE GENOMIC DNA]</scope>
    <source>
        <strain evidence="2">SpSt-638</strain>
        <strain evidence="3">SpSt-648</strain>
    </source>
</reference>
<organism evidence="3">
    <name type="scientific">Staphylothermus marinus</name>
    <dbReference type="NCBI Taxonomy" id="2280"/>
    <lineage>
        <taxon>Archaea</taxon>
        <taxon>Thermoproteota</taxon>
        <taxon>Thermoprotei</taxon>
        <taxon>Desulfurococcales</taxon>
        <taxon>Desulfurococcaceae</taxon>
        <taxon>Staphylothermus</taxon>
    </lineage>
</organism>
<sequence>MIINTVIWFMVITLSIIYSLSTGDYILPIVFISILLILTLFKKMFSGGLGEAVGEDGFENTG</sequence>
<protein>
    <submittedName>
        <fullName evidence="3">Uncharacterized protein</fullName>
    </submittedName>
</protein>
<keyword evidence="1" id="KW-0472">Membrane</keyword>
<dbReference type="EMBL" id="DTBE01000046">
    <property type="protein sequence ID" value="HGQ59421.1"/>
    <property type="molecule type" value="Genomic_DNA"/>
</dbReference>
<name>A0A7C4JLX5_STAMA</name>
<evidence type="ECO:0000313" key="3">
    <source>
        <dbReference type="EMBL" id="HGQ73837.1"/>
    </source>
</evidence>
<accession>A0A7C4JLX5</accession>
<dbReference type="EMBL" id="DTBP01000014">
    <property type="protein sequence ID" value="HGQ73837.1"/>
    <property type="molecule type" value="Genomic_DNA"/>
</dbReference>
<gene>
    <name evidence="2" type="ORF">ENU09_01675</name>
    <name evidence="3" type="ORF">ENU20_02015</name>
</gene>
<keyword evidence="1" id="KW-0812">Transmembrane</keyword>
<feature type="transmembrane region" description="Helical" evidence="1">
    <location>
        <begin position="6"/>
        <end position="38"/>
    </location>
</feature>
<evidence type="ECO:0000256" key="1">
    <source>
        <dbReference type="SAM" id="Phobius"/>
    </source>
</evidence>
<evidence type="ECO:0000313" key="2">
    <source>
        <dbReference type="EMBL" id="HGQ59421.1"/>
    </source>
</evidence>
<keyword evidence="1" id="KW-1133">Transmembrane helix</keyword>
<dbReference type="AlphaFoldDB" id="A0A7C4JLX5"/>
<comment type="caution">
    <text evidence="3">The sequence shown here is derived from an EMBL/GenBank/DDBJ whole genome shotgun (WGS) entry which is preliminary data.</text>
</comment>